<reference evidence="1" key="1">
    <citation type="journal article" date="2022" name="bioRxiv">
        <title>Sequencing and chromosome-scale assembly of the giantPleurodeles waltlgenome.</title>
        <authorList>
            <person name="Brown T."/>
            <person name="Elewa A."/>
            <person name="Iarovenko S."/>
            <person name="Subramanian E."/>
            <person name="Araus A.J."/>
            <person name="Petzold A."/>
            <person name="Susuki M."/>
            <person name="Suzuki K.-i.T."/>
            <person name="Hayashi T."/>
            <person name="Toyoda A."/>
            <person name="Oliveira C."/>
            <person name="Osipova E."/>
            <person name="Leigh N.D."/>
            <person name="Simon A."/>
            <person name="Yun M.H."/>
        </authorList>
    </citation>
    <scope>NUCLEOTIDE SEQUENCE</scope>
    <source>
        <strain evidence="1">20211129_DDA</strain>
        <tissue evidence="1">Liver</tissue>
    </source>
</reference>
<evidence type="ECO:0000313" key="1">
    <source>
        <dbReference type="EMBL" id="KAJ1134947.1"/>
    </source>
</evidence>
<sequence length="170" mass="19411">MLWCRQCHCWAAASDFTGSLVGVFDVGCHHCRYRYSCLPVLQRRVTPTVNLLLRSVFRFQVCGEGLFHAEAQEHAGIIVRGSPSINICNRVSRFHNVAPEVAAAPGEACPGRRRGGICHRPASAWVLLKERDKLQTTKSLKYKPKKKCTFVQHNEWDYFEESKTFYILEL</sequence>
<gene>
    <name evidence="1" type="ORF">NDU88_001393</name>
</gene>
<dbReference type="AlphaFoldDB" id="A0AAV7Q5X7"/>
<name>A0AAV7Q5X7_PLEWA</name>
<protein>
    <submittedName>
        <fullName evidence="1">Uncharacterized protein</fullName>
    </submittedName>
</protein>
<proteinExistence type="predicted"/>
<dbReference type="Proteomes" id="UP001066276">
    <property type="component" value="Chromosome 6"/>
</dbReference>
<dbReference type="EMBL" id="JANPWB010000010">
    <property type="protein sequence ID" value="KAJ1134947.1"/>
    <property type="molecule type" value="Genomic_DNA"/>
</dbReference>
<comment type="caution">
    <text evidence="1">The sequence shown here is derived from an EMBL/GenBank/DDBJ whole genome shotgun (WGS) entry which is preliminary data.</text>
</comment>
<keyword evidence="2" id="KW-1185">Reference proteome</keyword>
<organism evidence="1 2">
    <name type="scientific">Pleurodeles waltl</name>
    <name type="common">Iberian ribbed newt</name>
    <dbReference type="NCBI Taxonomy" id="8319"/>
    <lineage>
        <taxon>Eukaryota</taxon>
        <taxon>Metazoa</taxon>
        <taxon>Chordata</taxon>
        <taxon>Craniata</taxon>
        <taxon>Vertebrata</taxon>
        <taxon>Euteleostomi</taxon>
        <taxon>Amphibia</taxon>
        <taxon>Batrachia</taxon>
        <taxon>Caudata</taxon>
        <taxon>Salamandroidea</taxon>
        <taxon>Salamandridae</taxon>
        <taxon>Pleurodelinae</taxon>
        <taxon>Pleurodeles</taxon>
    </lineage>
</organism>
<evidence type="ECO:0000313" key="2">
    <source>
        <dbReference type="Proteomes" id="UP001066276"/>
    </source>
</evidence>
<accession>A0AAV7Q5X7</accession>